<evidence type="ECO:0000256" key="4">
    <source>
        <dbReference type="ARBA" id="ARBA00022729"/>
    </source>
</evidence>
<dbReference type="PANTHER" id="PTHR44974:SF1">
    <property type="entry name" value="V-SET AND IMMUNOGLOBULIN DOMAIN-CONTAINING PROTEIN 1"/>
    <property type="match status" value="1"/>
</dbReference>
<dbReference type="PROSITE" id="PS50835">
    <property type="entry name" value="IG_LIKE"/>
    <property type="match status" value="2"/>
</dbReference>
<feature type="domain" description="Ig-like" evidence="12">
    <location>
        <begin position="1"/>
        <end position="64"/>
    </location>
</feature>
<evidence type="ECO:0000256" key="1">
    <source>
        <dbReference type="ARBA" id="ARBA00004479"/>
    </source>
</evidence>
<evidence type="ECO:0000256" key="7">
    <source>
        <dbReference type="ARBA" id="ARBA00023136"/>
    </source>
</evidence>
<keyword evidence="6 11" id="KW-1133">Transmembrane helix</keyword>
<dbReference type="Proteomes" id="UP000288216">
    <property type="component" value="Unassembled WGS sequence"/>
</dbReference>
<evidence type="ECO:0000313" key="14">
    <source>
        <dbReference type="Proteomes" id="UP000288216"/>
    </source>
</evidence>
<feature type="transmembrane region" description="Helical" evidence="11">
    <location>
        <begin position="165"/>
        <end position="187"/>
    </location>
</feature>
<evidence type="ECO:0000256" key="5">
    <source>
        <dbReference type="ARBA" id="ARBA00022737"/>
    </source>
</evidence>
<evidence type="ECO:0000259" key="12">
    <source>
        <dbReference type="PROSITE" id="PS50835"/>
    </source>
</evidence>
<keyword evidence="7 11" id="KW-0472">Membrane</keyword>
<keyword evidence="9" id="KW-0393">Immunoglobulin domain</keyword>
<organism evidence="13 14">
    <name type="scientific">Scyliorhinus torazame</name>
    <name type="common">Cloudy catshark</name>
    <name type="synonym">Catulus torazame</name>
    <dbReference type="NCBI Taxonomy" id="75743"/>
    <lineage>
        <taxon>Eukaryota</taxon>
        <taxon>Metazoa</taxon>
        <taxon>Chordata</taxon>
        <taxon>Craniata</taxon>
        <taxon>Vertebrata</taxon>
        <taxon>Chondrichthyes</taxon>
        <taxon>Elasmobranchii</taxon>
        <taxon>Galeomorphii</taxon>
        <taxon>Galeoidea</taxon>
        <taxon>Carcharhiniformes</taxon>
        <taxon>Scyliorhinidae</taxon>
        <taxon>Scyliorhinus</taxon>
    </lineage>
</organism>
<evidence type="ECO:0000256" key="2">
    <source>
        <dbReference type="ARBA" id="ARBA00017514"/>
    </source>
</evidence>
<dbReference type="Gene3D" id="2.60.40.10">
    <property type="entry name" value="Immunoglobulins"/>
    <property type="match status" value="2"/>
</dbReference>
<dbReference type="InterPro" id="IPR007110">
    <property type="entry name" value="Ig-like_dom"/>
</dbReference>
<keyword evidence="14" id="KW-1185">Reference proteome</keyword>
<feature type="domain" description="Ig-like" evidence="12">
    <location>
        <begin position="72"/>
        <end position="156"/>
    </location>
</feature>
<dbReference type="InterPro" id="IPR013783">
    <property type="entry name" value="Ig-like_fold"/>
</dbReference>
<evidence type="ECO:0000256" key="6">
    <source>
        <dbReference type="ARBA" id="ARBA00022989"/>
    </source>
</evidence>
<feature type="non-terminal residue" evidence="13">
    <location>
        <position position="1"/>
    </location>
</feature>
<evidence type="ECO:0000256" key="10">
    <source>
        <dbReference type="SAM" id="MobiDB-lite"/>
    </source>
</evidence>
<dbReference type="SMART" id="SM00409">
    <property type="entry name" value="IG"/>
    <property type="match status" value="2"/>
</dbReference>
<dbReference type="PANTHER" id="PTHR44974">
    <property type="entry name" value="V-SET AND IMMUNOGLOBULIN DOMAIN-CONTAINING PROTEIN 1"/>
    <property type="match status" value="1"/>
</dbReference>
<dbReference type="InterPro" id="IPR003598">
    <property type="entry name" value="Ig_sub2"/>
</dbReference>
<dbReference type="Pfam" id="PF07686">
    <property type="entry name" value="V-set"/>
    <property type="match status" value="1"/>
</dbReference>
<dbReference type="GO" id="GO:0030277">
    <property type="term" value="P:maintenance of gastrointestinal epithelium"/>
    <property type="evidence" value="ECO:0007669"/>
    <property type="project" value="InterPro"/>
</dbReference>
<evidence type="ECO:0000256" key="11">
    <source>
        <dbReference type="SAM" id="Phobius"/>
    </source>
</evidence>
<evidence type="ECO:0000313" key="13">
    <source>
        <dbReference type="EMBL" id="GCB68359.1"/>
    </source>
</evidence>
<feature type="compositionally biased region" description="Polar residues" evidence="10">
    <location>
        <begin position="258"/>
        <end position="270"/>
    </location>
</feature>
<keyword evidence="8" id="KW-1015">Disulfide bond</keyword>
<dbReference type="GO" id="GO:0016323">
    <property type="term" value="C:basolateral plasma membrane"/>
    <property type="evidence" value="ECO:0007669"/>
    <property type="project" value="TreeGrafter"/>
</dbReference>
<protein>
    <recommendedName>
        <fullName evidence="2">V-set and immunoglobulin domain-containing protein 1</fullName>
    </recommendedName>
</protein>
<keyword evidence="5" id="KW-0677">Repeat</keyword>
<keyword evidence="3 11" id="KW-0812">Transmembrane</keyword>
<dbReference type="InterPro" id="IPR036179">
    <property type="entry name" value="Ig-like_dom_sf"/>
</dbReference>
<accession>A0A401P5F7</accession>
<keyword evidence="4" id="KW-0732">Signal</keyword>
<dbReference type="SMART" id="SM00408">
    <property type="entry name" value="IGc2"/>
    <property type="match status" value="1"/>
</dbReference>
<reference evidence="13 14" key="1">
    <citation type="journal article" date="2018" name="Nat. Ecol. Evol.">
        <title>Shark genomes provide insights into elasmobranch evolution and the origin of vertebrates.</title>
        <authorList>
            <person name="Hara Y"/>
            <person name="Yamaguchi K"/>
            <person name="Onimaru K"/>
            <person name="Kadota M"/>
            <person name="Koyanagi M"/>
            <person name="Keeley SD"/>
            <person name="Tatsumi K"/>
            <person name="Tanaka K"/>
            <person name="Motone F"/>
            <person name="Kageyama Y"/>
            <person name="Nozu R"/>
            <person name="Adachi N"/>
            <person name="Nishimura O"/>
            <person name="Nakagawa R"/>
            <person name="Tanegashima C"/>
            <person name="Kiyatake I"/>
            <person name="Matsumoto R"/>
            <person name="Murakumo K"/>
            <person name="Nishida K"/>
            <person name="Terakita A"/>
            <person name="Kuratani S"/>
            <person name="Sato K"/>
            <person name="Hyodo S Kuraku.S."/>
        </authorList>
    </citation>
    <scope>NUCLEOTIDE SEQUENCE [LARGE SCALE GENOMIC DNA]</scope>
</reference>
<dbReference type="CDD" id="cd00096">
    <property type="entry name" value="Ig"/>
    <property type="match status" value="1"/>
</dbReference>
<dbReference type="AlphaFoldDB" id="A0A401P5F7"/>
<dbReference type="InterPro" id="IPR029861">
    <property type="entry name" value="VSIG1"/>
</dbReference>
<dbReference type="EMBL" id="BFAA01001631">
    <property type="protein sequence ID" value="GCB68359.1"/>
    <property type="molecule type" value="Genomic_DNA"/>
</dbReference>
<proteinExistence type="predicted"/>
<evidence type="ECO:0000256" key="8">
    <source>
        <dbReference type="ARBA" id="ARBA00023157"/>
    </source>
</evidence>
<dbReference type="SUPFAM" id="SSF48726">
    <property type="entry name" value="Immunoglobulin"/>
    <property type="match status" value="2"/>
</dbReference>
<dbReference type="InterPro" id="IPR013106">
    <property type="entry name" value="Ig_V-set"/>
</dbReference>
<sequence>VYYYADKLTYINKEFNGRLLAAHTPGNASITIEKLRPSDSGNYLCQVDNPPDFTGTNIGSVVLTVLVAPSKPTCGIAPHPVKTNSAILSCHSDQGVPVPTYHWVEIVNHVPENIFGHSGRRSGLLTISNISEHEYGVYQCTASNSLGNQSCTFDLSTLYAESDHIIGAIIGAVLAAMVIGAIVWVVARKAKKNAKKNVEKDTELQVKQEASKTSTTYVTVPTDDAAAASTEPNDAKLPEVGPSSMETTEVHRPPTETPLLSKNAAPSGTENAAKEEIEGEGSQAT</sequence>
<comment type="caution">
    <text evidence="13">The sequence shown here is derived from an EMBL/GenBank/DDBJ whole genome shotgun (WGS) entry which is preliminary data.</text>
</comment>
<name>A0A401P5F7_SCYTO</name>
<evidence type="ECO:0000256" key="3">
    <source>
        <dbReference type="ARBA" id="ARBA00022692"/>
    </source>
</evidence>
<comment type="subcellular location">
    <subcellularLocation>
        <location evidence="1">Membrane</location>
        <topology evidence="1">Single-pass type I membrane protein</topology>
    </subcellularLocation>
</comment>
<dbReference type="OrthoDB" id="190835at2759"/>
<dbReference type="Pfam" id="PF13927">
    <property type="entry name" value="Ig_3"/>
    <property type="match status" value="1"/>
</dbReference>
<dbReference type="GO" id="GO:0003382">
    <property type="term" value="P:epithelial cell morphogenesis"/>
    <property type="evidence" value="ECO:0007669"/>
    <property type="project" value="InterPro"/>
</dbReference>
<gene>
    <name evidence="13" type="ORF">scyTo_0005288</name>
</gene>
<evidence type="ECO:0000256" key="9">
    <source>
        <dbReference type="ARBA" id="ARBA00023319"/>
    </source>
</evidence>
<dbReference type="InterPro" id="IPR003599">
    <property type="entry name" value="Ig_sub"/>
</dbReference>
<feature type="region of interest" description="Disordered" evidence="10">
    <location>
        <begin position="207"/>
        <end position="285"/>
    </location>
</feature>